<comment type="caution">
    <text evidence="1">The sequence shown here is derived from an EMBL/GenBank/DDBJ whole genome shotgun (WGS) entry which is preliminary data.</text>
</comment>
<sequence>MATILIIADYAVRRLDPATGRDEELSVGQLFAFPTDLAVEPTGDILVVDSSALAVGEYTRGAVIRIDRVTGRQTAVSSGGAFTGMKGIAVEASGAILVGNSPLGSPASLIRVDPATGKQDTVCQSDDLGEIHGIAVEADGSILVADAGHGQVWRVHPRTGKRKALTDEGIFDLNNGIAVEADGGILVTEALGDQYPGALSRLDPADGSKTLLAYGGMVSTPAGVTVDRDATILVLSRGAIPDEDGDGLGYPGIVRIDPLTGAQTLVSSPDSRLEEMFAVVVG</sequence>
<evidence type="ECO:0000313" key="1">
    <source>
        <dbReference type="EMBL" id="MFC4133461.1"/>
    </source>
</evidence>
<protein>
    <submittedName>
        <fullName evidence="1">Uncharacterized protein</fullName>
    </submittedName>
</protein>
<evidence type="ECO:0000313" key="2">
    <source>
        <dbReference type="Proteomes" id="UP001595816"/>
    </source>
</evidence>
<dbReference type="EMBL" id="JBHSAY010000010">
    <property type="protein sequence ID" value="MFC4133461.1"/>
    <property type="molecule type" value="Genomic_DNA"/>
</dbReference>
<dbReference type="RefSeq" id="WP_253760745.1">
    <property type="nucleotide sequence ID" value="NZ_JAMZDZ010000001.1"/>
</dbReference>
<name>A0ABV8LSS8_9ACTN</name>
<organism evidence="1 2">
    <name type="scientific">Hamadaea flava</name>
    <dbReference type="NCBI Taxonomy" id="1742688"/>
    <lineage>
        <taxon>Bacteria</taxon>
        <taxon>Bacillati</taxon>
        <taxon>Actinomycetota</taxon>
        <taxon>Actinomycetes</taxon>
        <taxon>Micromonosporales</taxon>
        <taxon>Micromonosporaceae</taxon>
        <taxon>Hamadaea</taxon>
    </lineage>
</organism>
<proteinExistence type="predicted"/>
<gene>
    <name evidence="1" type="ORF">ACFOZ4_22855</name>
</gene>
<keyword evidence="2" id="KW-1185">Reference proteome</keyword>
<dbReference type="Proteomes" id="UP001595816">
    <property type="component" value="Unassembled WGS sequence"/>
</dbReference>
<dbReference type="InterPro" id="IPR011042">
    <property type="entry name" value="6-blade_b-propeller_TolB-like"/>
</dbReference>
<dbReference type="SUPFAM" id="SSF63829">
    <property type="entry name" value="Calcium-dependent phosphotriesterase"/>
    <property type="match status" value="1"/>
</dbReference>
<accession>A0ABV8LSS8</accession>
<reference evidence="2" key="1">
    <citation type="journal article" date="2019" name="Int. J. Syst. Evol. Microbiol.">
        <title>The Global Catalogue of Microorganisms (GCM) 10K type strain sequencing project: providing services to taxonomists for standard genome sequencing and annotation.</title>
        <authorList>
            <consortium name="The Broad Institute Genomics Platform"/>
            <consortium name="The Broad Institute Genome Sequencing Center for Infectious Disease"/>
            <person name="Wu L."/>
            <person name="Ma J."/>
        </authorList>
    </citation>
    <scope>NUCLEOTIDE SEQUENCE [LARGE SCALE GENOMIC DNA]</scope>
    <source>
        <strain evidence="2">CGMCC 4.7289</strain>
    </source>
</reference>
<dbReference type="Gene3D" id="2.120.10.30">
    <property type="entry name" value="TolB, C-terminal domain"/>
    <property type="match status" value="1"/>
</dbReference>